<keyword evidence="5" id="KW-1185">Reference proteome</keyword>
<feature type="active site" evidence="1">
    <location>
        <position position="47"/>
    </location>
</feature>
<feature type="binding site" evidence="2">
    <location>
        <position position="125"/>
    </location>
    <ligand>
        <name>substrate</name>
    </ligand>
</feature>
<dbReference type="InterPro" id="IPR054485">
    <property type="entry name" value="FlK-like_dom"/>
</dbReference>
<dbReference type="EMBL" id="JABWDU010000002">
    <property type="protein sequence ID" value="NVD39020.1"/>
    <property type="molecule type" value="Genomic_DNA"/>
</dbReference>
<dbReference type="Proteomes" id="UP000520198">
    <property type="component" value="Unassembled WGS sequence"/>
</dbReference>
<dbReference type="PANTHER" id="PTHR36934">
    <property type="entry name" value="BLR0278 PROTEIN"/>
    <property type="match status" value="1"/>
</dbReference>
<feature type="active site" evidence="1">
    <location>
        <position position="55"/>
    </location>
</feature>
<evidence type="ECO:0000256" key="2">
    <source>
        <dbReference type="PIRSR" id="PIRSR014972-2"/>
    </source>
</evidence>
<dbReference type="PANTHER" id="PTHR36934:SF1">
    <property type="entry name" value="THIOESTERASE DOMAIN-CONTAINING PROTEIN"/>
    <property type="match status" value="1"/>
</dbReference>
<dbReference type="RefSeq" id="WP_176352616.1">
    <property type="nucleotide sequence ID" value="NZ_JABWDU010000002.1"/>
</dbReference>
<comment type="caution">
    <text evidence="4">The sequence shown here is derived from an EMBL/GenBank/DDBJ whole genome shotgun (WGS) entry which is preliminary data.</text>
</comment>
<feature type="binding site" evidence="2">
    <location>
        <position position="74"/>
    </location>
    <ligand>
        <name>CoA</name>
        <dbReference type="ChEBI" id="CHEBI:57287"/>
    </ligand>
</feature>
<organism evidence="4 5">
    <name type="scientific">Ensifer oleiphilus</name>
    <dbReference type="NCBI Taxonomy" id="2742698"/>
    <lineage>
        <taxon>Bacteria</taxon>
        <taxon>Pseudomonadati</taxon>
        <taxon>Pseudomonadota</taxon>
        <taxon>Alphaproteobacteria</taxon>
        <taxon>Hyphomicrobiales</taxon>
        <taxon>Rhizobiaceae</taxon>
        <taxon>Sinorhizobium/Ensifer group</taxon>
        <taxon>Ensifer</taxon>
    </lineage>
</organism>
<dbReference type="AlphaFoldDB" id="A0A7Y6Q4R0"/>
<accession>A0A7Y6Q4R0</accession>
<evidence type="ECO:0000256" key="1">
    <source>
        <dbReference type="PIRSR" id="PIRSR014972-1"/>
    </source>
</evidence>
<feature type="binding site" evidence="2">
    <location>
        <position position="74"/>
    </location>
    <ligand>
        <name>substrate</name>
    </ligand>
</feature>
<dbReference type="InterPro" id="IPR025540">
    <property type="entry name" value="FlK"/>
</dbReference>
<feature type="domain" description="Fluoroacetyl-CoA-specific thioesterase-like" evidence="3">
    <location>
        <begin position="39"/>
        <end position="130"/>
    </location>
</feature>
<dbReference type="Gene3D" id="3.10.129.10">
    <property type="entry name" value="Hotdog Thioesterase"/>
    <property type="match status" value="1"/>
</dbReference>
<evidence type="ECO:0000313" key="5">
    <source>
        <dbReference type="Proteomes" id="UP000520198"/>
    </source>
</evidence>
<dbReference type="Pfam" id="PF22636">
    <property type="entry name" value="FlK"/>
    <property type="match status" value="1"/>
</dbReference>
<dbReference type="SUPFAM" id="SSF54637">
    <property type="entry name" value="Thioesterase/thiol ester dehydrase-isomerase"/>
    <property type="match status" value="1"/>
</dbReference>
<evidence type="ECO:0000313" key="4">
    <source>
        <dbReference type="EMBL" id="NVD39020.1"/>
    </source>
</evidence>
<protein>
    <submittedName>
        <fullName evidence="4">Thioesterase family protein</fullName>
    </submittedName>
</protein>
<reference evidence="4 5" key="1">
    <citation type="submission" date="2020-06" db="EMBL/GenBank/DDBJ databases">
        <authorList>
            <person name="Grouzdev D.S."/>
        </authorList>
    </citation>
    <scope>NUCLEOTIDE SEQUENCE [LARGE SCALE GENOMIC DNA]</scope>
    <source>
        <strain evidence="4 5">HO-A22</strain>
    </source>
</reference>
<proteinExistence type="predicted"/>
<feature type="active site" evidence="1">
    <location>
        <position position="81"/>
    </location>
</feature>
<dbReference type="PIRSF" id="PIRSF014972">
    <property type="entry name" value="FlK"/>
    <property type="match status" value="1"/>
</dbReference>
<evidence type="ECO:0000259" key="3">
    <source>
        <dbReference type="Pfam" id="PF22636"/>
    </source>
</evidence>
<gene>
    <name evidence="4" type="ORF">HT585_09160</name>
</gene>
<sequence length="147" mass="16194">MNQSIAPPVLAAGLRHTEHLKVAPLHTVPEIDDAWPGFRDMPPVFATAMMIAFIEQTCIQGLRPYLGEAQRTVGTHVDVSHVAATPVGMTVTADVELIEIAGKSLLFEVTCHDETGLIGQGIHRRAIVDLERFTQRLGEKSTFLHYR</sequence>
<dbReference type="InterPro" id="IPR029069">
    <property type="entry name" value="HotDog_dom_sf"/>
</dbReference>
<name>A0A7Y6Q4R0_9HYPH</name>